<name>A0A2P2P886_RHIMU</name>
<protein>
    <submittedName>
        <fullName evidence="1">Uncharacterized protein</fullName>
    </submittedName>
</protein>
<accession>A0A2P2P886</accession>
<proteinExistence type="predicted"/>
<evidence type="ECO:0000313" key="1">
    <source>
        <dbReference type="EMBL" id="MBX50841.1"/>
    </source>
</evidence>
<dbReference type="EMBL" id="GGEC01070357">
    <property type="protein sequence ID" value="MBX50841.1"/>
    <property type="molecule type" value="Transcribed_RNA"/>
</dbReference>
<sequence>MKITSSIRTKSGQKKHKLALIMNSTFLL</sequence>
<dbReference type="AlphaFoldDB" id="A0A2P2P886"/>
<organism evidence="1">
    <name type="scientific">Rhizophora mucronata</name>
    <name type="common">Asiatic mangrove</name>
    <dbReference type="NCBI Taxonomy" id="61149"/>
    <lineage>
        <taxon>Eukaryota</taxon>
        <taxon>Viridiplantae</taxon>
        <taxon>Streptophyta</taxon>
        <taxon>Embryophyta</taxon>
        <taxon>Tracheophyta</taxon>
        <taxon>Spermatophyta</taxon>
        <taxon>Magnoliopsida</taxon>
        <taxon>eudicotyledons</taxon>
        <taxon>Gunneridae</taxon>
        <taxon>Pentapetalae</taxon>
        <taxon>rosids</taxon>
        <taxon>fabids</taxon>
        <taxon>Malpighiales</taxon>
        <taxon>Rhizophoraceae</taxon>
        <taxon>Rhizophora</taxon>
    </lineage>
</organism>
<reference evidence="1" key="1">
    <citation type="submission" date="2018-02" db="EMBL/GenBank/DDBJ databases">
        <title>Rhizophora mucronata_Transcriptome.</title>
        <authorList>
            <person name="Meera S.P."/>
            <person name="Sreeshan A."/>
            <person name="Augustine A."/>
        </authorList>
    </citation>
    <scope>NUCLEOTIDE SEQUENCE</scope>
    <source>
        <tissue evidence="1">Leaf</tissue>
    </source>
</reference>